<keyword evidence="3" id="KW-0808">Transferase</keyword>
<dbReference type="Pfam" id="PF01909">
    <property type="entry name" value="NTP_transf_2"/>
    <property type="match status" value="1"/>
</dbReference>
<accession>A0ABX0QD41</accession>
<dbReference type="SUPFAM" id="SSF81301">
    <property type="entry name" value="Nucleotidyltransferase"/>
    <property type="match status" value="1"/>
</dbReference>
<dbReference type="Gene3D" id="3.30.460.10">
    <property type="entry name" value="Beta Polymerase, domain 2"/>
    <property type="match status" value="1"/>
</dbReference>
<dbReference type="PANTHER" id="PTHR33571:SF14">
    <property type="entry name" value="PROTEIN ADENYLYLTRANSFERASE MJ0435-RELATED"/>
    <property type="match status" value="1"/>
</dbReference>
<keyword evidence="6" id="KW-0547">Nucleotide-binding</keyword>
<evidence type="ECO:0000256" key="7">
    <source>
        <dbReference type="ARBA" id="ARBA00022840"/>
    </source>
</evidence>
<protein>
    <recommendedName>
        <fullName evidence="10">Polymerase nucleotidyl transferase domain-containing protein</fullName>
    </recommendedName>
</protein>
<keyword evidence="12" id="KW-1185">Reference proteome</keyword>
<sequence>MTTQQIDSTFILTTLSELKQRLQAEFAVCQIGLYGSFARNEQSPASDIDLVFAVEDNRYLSLAEREKLYRILRRKLGRKLDLVNEKVMNPFVKYAMQKDVVYVQ</sequence>
<proteinExistence type="inferred from homology"/>
<evidence type="ECO:0000256" key="9">
    <source>
        <dbReference type="ARBA" id="ARBA00038276"/>
    </source>
</evidence>
<keyword evidence="8" id="KW-0460">Magnesium</keyword>
<evidence type="ECO:0000256" key="1">
    <source>
        <dbReference type="ARBA" id="ARBA00001946"/>
    </source>
</evidence>
<dbReference type="PANTHER" id="PTHR33571">
    <property type="entry name" value="SSL8005 PROTEIN"/>
    <property type="match status" value="1"/>
</dbReference>
<comment type="similarity">
    <text evidence="9">Belongs to the MntA antitoxin family.</text>
</comment>
<dbReference type="InterPro" id="IPR002934">
    <property type="entry name" value="Polymerase_NTP_transf_dom"/>
</dbReference>
<evidence type="ECO:0000313" key="12">
    <source>
        <dbReference type="Proteomes" id="UP000606008"/>
    </source>
</evidence>
<keyword evidence="5" id="KW-0479">Metal-binding</keyword>
<name>A0ABX0QD41_9BACT</name>
<evidence type="ECO:0000256" key="3">
    <source>
        <dbReference type="ARBA" id="ARBA00022679"/>
    </source>
</evidence>
<dbReference type="RefSeq" id="WP_166691488.1">
    <property type="nucleotide sequence ID" value="NZ_WAEL01000002.1"/>
</dbReference>
<dbReference type="InterPro" id="IPR043519">
    <property type="entry name" value="NT_sf"/>
</dbReference>
<keyword evidence="4" id="KW-0548">Nucleotidyltransferase</keyword>
<gene>
    <name evidence="11" type="ORF">F7231_07775</name>
</gene>
<feature type="domain" description="Polymerase nucleotidyl transferase" evidence="10">
    <location>
        <begin position="15"/>
        <end position="96"/>
    </location>
</feature>
<comment type="caution">
    <text evidence="11">The sequence shown here is derived from an EMBL/GenBank/DDBJ whole genome shotgun (WGS) entry which is preliminary data.</text>
</comment>
<comment type="cofactor">
    <cofactor evidence="1">
        <name>Mg(2+)</name>
        <dbReference type="ChEBI" id="CHEBI:18420"/>
    </cofactor>
</comment>
<organism evidence="11 12">
    <name type="scientific">Fibrivirga algicola</name>
    <dbReference type="NCBI Taxonomy" id="2950420"/>
    <lineage>
        <taxon>Bacteria</taxon>
        <taxon>Pseudomonadati</taxon>
        <taxon>Bacteroidota</taxon>
        <taxon>Cytophagia</taxon>
        <taxon>Cytophagales</taxon>
        <taxon>Spirosomataceae</taxon>
        <taxon>Fibrivirga</taxon>
    </lineage>
</organism>
<keyword evidence="7" id="KW-0067">ATP-binding</keyword>
<evidence type="ECO:0000313" key="11">
    <source>
        <dbReference type="EMBL" id="NID10069.1"/>
    </source>
</evidence>
<evidence type="ECO:0000256" key="5">
    <source>
        <dbReference type="ARBA" id="ARBA00022723"/>
    </source>
</evidence>
<dbReference type="InterPro" id="IPR052038">
    <property type="entry name" value="Type-VII_TA_antitoxin"/>
</dbReference>
<dbReference type="CDD" id="cd05403">
    <property type="entry name" value="NT_KNTase_like"/>
    <property type="match status" value="1"/>
</dbReference>
<evidence type="ECO:0000259" key="10">
    <source>
        <dbReference type="Pfam" id="PF01909"/>
    </source>
</evidence>
<evidence type="ECO:0000256" key="8">
    <source>
        <dbReference type="ARBA" id="ARBA00022842"/>
    </source>
</evidence>
<evidence type="ECO:0000256" key="2">
    <source>
        <dbReference type="ARBA" id="ARBA00022649"/>
    </source>
</evidence>
<dbReference type="EMBL" id="WAEL01000002">
    <property type="protein sequence ID" value="NID10069.1"/>
    <property type="molecule type" value="Genomic_DNA"/>
</dbReference>
<dbReference type="Proteomes" id="UP000606008">
    <property type="component" value="Unassembled WGS sequence"/>
</dbReference>
<reference evidence="11" key="1">
    <citation type="submission" date="2024-05" db="EMBL/GenBank/DDBJ databases">
        <authorList>
            <person name="Jung D.-H."/>
        </authorList>
    </citation>
    <scope>NUCLEOTIDE SEQUENCE</scope>
    <source>
        <strain evidence="11">JA-25</strain>
    </source>
</reference>
<keyword evidence="2" id="KW-1277">Toxin-antitoxin system</keyword>
<evidence type="ECO:0000256" key="4">
    <source>
        <dbReference type="ARBA" id="ARBA00022695"/>
    </source>
</evidence>
<evidence type="ECO:0000256" key="6">
    <source>
        <dbReference type="ARBA" id="ARBA00022741"/>
    </source>
</evidence>